<dbReference type="PANTHER" id="PTHR48079:SF6">
    <property type="entry name" value="NAD(P)-BINDING DOMAIN-CONTAINING PROTEIN-RELATED"/>
    <property type="match status" value="1"/>
</dbReference>
<organism evidence="1 2">
    <name type="scientific">Microbacterium lacticum</name>
    <dbReference type="NCBI Taxonomy" id="33885"/>
    <lineage>
        <taxon>Bacteria</taxon>
        <taxon>Bacillati</taxon>
        <taxon>Actinomycetota</taxon>
        <taxon>Actinomycetes</taxon>
        <taxon>Micrococcales</taxon>
        <taxon>Microbacteriaceae</taxon>
        <taxon>Microbacterium</taxon>
    </lineage>
</organism>
<evidence type="ECO:0000313" key="2">
    <source>
        <dbReference type="Proteomes" id="UP000319804"/>
    </source>
</evidence>
<dbReference type="PANTHER" id="PTHR48079">
    <property type="entry name" value="PROTEIN YEEZ"/>
    <property type="match status" value="1"/>
</dbReference>
<proteinExistence type="predicted"/>
<dbReference type="GO" id="GO:0004029">
    <property type="term" value="F:aldehyde dehydrogenase (NAD+) activity"/>
    <property type="evidence" value="ECO:0007669"/>
    <property type="project" value="TreeGrafter"/>
</dbReference>
<dbReference type="RefSeq" id="WP_141381375.1">
    <property type="nucleotide sequence ID" value="NZ_BJNA01000068.1"/>
</dbReference>
<dbReference type="AlphaFoldDB" id="A0A4Y3UPB6"/>
<sequence>MTVIIAGCGDLGTEVGLRFAAQGHRVVGMRREAELLRAPIEGRSVDLRHQVPTIDDDTTTVVVALTAGSRTAAAYRETYVTGLRNVLDGLEASPADPRVLVVSSTAVYDVDGGETVTESTPAVGGSATADVLLEAEKLLRSRAPEATLVRLSGIYGPGRERLIEQVRSGTARLAAPATSPHTNRIHRDDAAAAIVHLAGLENPPPVVLGSDDEPARLDEVLRFLAAEMGVALPTQGEATGWQAAGDKRISNALLRSTGFTFTYPSFREGYRAVLAGGGVRHP</sequence>
<name>A0A4Y3UPB6_9MICO</name>
<dbReference type="Gene3D" id="3.40.50.720">
    <property type="entry name" value="NAD(P)-binding Rossmann-like Domain"/>
    <property type="match status" value="1"/>
</dbReference>
<accession>A0A4Y3UPB6</accession>
<gene>
    <name evidence="1" type="ORF">FHX68_1247</name>
</gene>
<dbReference type="InterPro" id="IPR051783">
    <property type="entry name" value="NAD(P)-dependent_oxidoreduct"/>
</dbReference>
<dbReference type="EMBL" id="VFPS01000002">
    <property type="protein sequence ID" value="TQM98556.1"/>
    <property type="molecule type" value="Genomic_DNA"/>
</dbReference>
<dbReference type="SUPFAM" id="SSF51735">
    <property type="entry name" value="NAD(P)-binding Rossmann-fold domains"/>
    <property type="match status" value="1"/>
</dbReference>
<evidence type="ECO:0000313" key="1">
    <source>
        <dbReference type="EMBL" id="TQM98556.1"/>
    </source>
</evidence>
<dbReference type="InterPro" id="IPR036291">
    <property type="entry name" value="NAD(P)-bd_dom_sf"/>
</dbReference>
<comment type="caution">
    <text evidence="1">The sequence shown here is derived from an EMBL/GenBank/DDBJ whole genome shotgun (WGS) entry which is preliminary data.</text>
</comment>
<dbReference type="GO" id="GO:0005737">
    <property type="term" value="C:cytoplasm"/>
    <property type="evidence" value="ECO:0007669"/>
    <property type="project" value="TreeGrafter"/>
</dbReference>
<protein>
    <submittedName>
        <fullName evidence="1">Nucleoside-diphosphate-sugar epimerase</fullName>
    </submittedName>
</protein>
<keyword evidence="2" id="KW-1185">Reference proteome</keyword>
<dbReference type="Proteomes" id="UP000319804">
    <property type="component" value="Unassembled WGS sequence"/>
</dbReference>
<reference evidence="1 2" key="1">
    <citation type="submission" date="2019-06" db="EMBL/GenBank/DDBJ databases">
        <title>Sequencing the genomes of 1000 actinobacteria strains.</title>
        <authorList>
            <person name="Klenk H.-P."/>
        </authorList>
    </citation>
    <scope>NUCLEOTIDE SEQUENCE [LARGE SCALE GENOMIC DNA]</scope>
    <source>
        <strain evidence="1 2">DSM 20427</strain>
    </source>
</reference>
<dbReference type="OrthoDB" id="9808276at2"/>